<evidence type="ECO:0000313" key="1">
    <source>
        <dbReference type="EMBL" id="GGD94273.1"/>
    </source>
</evidence>
<dbReference type="RefSeq" id="WP_188441616.1">
    <property type="nucleotide sequence ID" value="NZ_BMGK01000006.1"/>
</dbReference>
<reference evidence="1" key="2">
    <citation type="submission" date="2020-09" db="EMBL/GenBank/DDBJ databases">
        <authorList>
            <person name="Sun Q."/>
            <person name="Zhou Y."/>
        </authorList>
    </citation>
    <scope>NUCLEOTIDE SEQUENCE</scope>
    <source>
        <strain evidence="1">CGMCC 1.12924</strain>
    </source>
</reference>
<dbReference type="PROSITE" id="PS51257">
    <property type="entry name" value="PROKAR_LIPOPROTEIN"/>
    <property type="match status" value="1"/>
</dbReference>
<gene>
    <name evidence="1" type="ORF">GCM10011312_17520</name>
</gene>
<sequence>MMNFRLQNIFFLCIAALLITSCTTTRYGIANQGSQARYIAKPIYKDTTETALYISGQYFNNNGKGFNEQQEFSQFGDLMIHRSHSVKDWNYAYGILGYLGSYDVNAVYNLRGEKDFFGIGVMGEINYTIPFKHIEFRPVGFRLGIMREFGDYEEFKQLASELNYIEDVNPNNTPLNFGVSSEVIYKHVKFDLGFQLSFAYLFNEGNQPLKALKTFQTIHFTYGNWTLIGATSITSTRNLYYSTGLTYKFY</sequence>
<name>A0A8J2VB16_9FLAO</name>
<evidence type="ECO:0000313" key="2">
    <source>
        <dbReference type="Proteomes" id="UP000652231"/>
    </source>
</evidence>
<dbReference type="EMBL" id="BMGK01000006">
    <property type="protein sequence ID" value="GGD94273.1"/>
    <property type="molecule type" value="Genomic_DNA"/>
</dbReference>
<organism evidence="1 2">
    <name type="scientific">Planktosalinus lacus</name>
    <dbReference type="NCBI Taxonomy" id="1526573"/>
    <lineage>
        <taxon>Bacteria</taxon>
        <taxon>Pseudomonadati</taxon>
        <taxon>Bacteroidota</taxon>
        <taxon>Flavobacteriia</taxon>
        <taxon>Flavobacteriales</taxon>
        <taxon>Flavobacteriaceae</taxon>
        <taxon>Planktosalinus</taxon>
    </lineage>
</organism>
<dbReference type="AlphaFoldDB" id="A0A8J2VB16"/>
<protein>
    <submittedName>
        <fullName evidence="1">Uncharacterized protein</fullName>
    </submittedName>
</protein>
<accession>A0A8J2VB16</accession>
<keyword evidence="2" id="KW-1185">Reference proteome</keyword>
<dbReference type="Proteomes" id="UP000652231">
    <property type="component" value="Unassembled WGS sequence"/>
</dbReference>
<reference evidence="1" key="1">
    <citation type="journal article" date="2014" name="Int. J. Syst. Evol. Microbiol.">
        <title>Complete genome sequence of Corynebacterium casei LMG S-19264T (=DSM 44701T), isolated from a smear-ripened cheese.</title>
        <authorList>
            <consortium name="US DOE Joint Genome Institute (JGI-PGF)"/>
            <person name="Walter F."/>
            <person name="Albersmeier A."/>
            <person name="Kalinowski J."/>
            <person name="Ruckert C."/>
        </authorList>
    </citation>
    <scope>NUCLEOTIDE SEQUENCE</scope>
    <source>
        <strain evidence="1">CGMCC 1.12924</strain>
    </source>
</reference>
<comment type="caution">
    <text evidence="1">The sequence shown here is derived from an EMBL/GenBank/DDBJ whole genome shotgun (WGS) entry which is preliminary data.</text>
</comment>
<proteinExistence type="predicted"/>